<sequence>MSTERSRSSRSATKVTAHDNELMTTLASIKADTKATSENFEALNVKFDTFVENSKLDTLSNDVSSLKKTVSVLRARLERSDTIVARLSRELTEMKTHSMKYNLIFNFDKTNADCNEAEVLKHTNRLRGTKHFVQRQMPPDVTERKNFALDEFKAKRGDVQNKARLVNERRFIKGKLQTKYQAPKPLTVPILSSDHEQADRVFDAGQSSEVDDTGSTFKSYAVEVANLEEVNDSMNQVLQMSGVASATHVIHAYRIRQQSHNLSENVNSDGDHGLGLTLLNLLRTHTMSNVLCITTRFCSPDFVHSSMCVTLP</sequence>
<reference evidence="3" key="1">
    <citation type="journal article" date="2023" name="Mol. Biol. Evol.">
        <title>Third-Generation Sequencing Reveals the Adaptive Role of the Epigenome in Three Deep-Sea Polychaetes.</title>
        <authorList>
            <person name="Perez M."/>
            <person name="Aroh O."/>
            <person name="Sun Y."/>
            <person name="Lan Y."/>
            <person name="Juniper S.K."/>
            <person name="Young C.R."/>
            <person name="Angers B."/>
            <person name="Qian P.Y."/>
        </authorList>
    </citation>
    <scope>NUCLEOTIDE SEQUENCE</scope>
    <source>
        <strain evidence="3">P08H-3</strain>
    </source>
</reference>
<comment type="caution">
    <text evidence="3">The sequence shown here is derived from an EMBL/GenBank/DDBJ whole genome shotgun (WGS) entry which is preliminary data.</text>
</comment>
<evidence type="ECO:0000313" key="4">
    <source>
        <dbReference type="Proteomes" id="UP001208570"/>
    </source>
</evidence>
<dbReference type="Pfam" id="PF01205">
    <property type="entry name" value="Impact_N"/>
    <property type="match status" value="1"/>
</dbReference>
<organism evidence="3 4">
    <name type="scientific">Paralvinella palmiformis</name>
    <dbReference type="NCBI Taxonomy" id="53620"/>
    <lineage>
        <taxon>Eukaryota</taxon>
        <taxon>Metazoa</taxon>
        <taxon>Spiralia</taxon>
        <taxon>Lophotrochozoa</taxon>
        <taxon>Annelida</taxon>
        <taxon>Polychaeta</taxon>
        <taxon>Sedentaria</taxon>
        <taxon>Canalipalpata</taxon>
        <taxon>Terebellida</taxon>
        <taxon>Terebelliformia</taxon>
        <taxon>Alvinellidae</taxon>
        <taxon>Paralvinella</taxon>
    </lineage>
</organism>
<dbReference type="Gene3D" id="3.30.230.30">
    <property type="entry name" value="Impact, N-terminal domain"/>
    <property type="match status" value="1"/>
</dbReference>
<evidence type="ECO:0000259" key="2">
    <source>
        <dbReference type="Pfam" id="PF01205"/>
    </source>
</evidence>
<dbReference type="InterPro" id="IPR036956">
    <property type="entry name" value="Impact_N_sf"/>
</dbReference>
<dbReference type="EMBL" id="JAODUP010001365">
    <property type="protein sequence ID" value="KAK2140414.1"/>
    <property type="molecule type" value="Genomic_DNA"/>
</dbReference>
<dbReference type="GO" id="GO:0006446">
    <property type="term" value="P:regulation of translational initiation"/>
    <property type="evidence" value="ECO:0007669"/>
    <property type="project" value="TreeGrafter"/>
</dbReference>
<dbReference type="PANTHER" id="PTHR16301:SF25">
    <property type="entry name" value="PROTEIN IMPACT"/>
    <property type="match status" value="1"/>
</dbReference>
<dbReference type="InterPro" id="IPR001498">
    <property type="entry name" value="Impact_N"/>
</dbReference>
<dbReference type="Proteomes" id="UP001208570">
    <property type="component" value="Unassembled WGS sequence"/>
</dbReference>
<dbReference type="InterPro" id="IPR023582">
    <property type="entry name" value="Impact"/>
</dbReference>
<feature type="domain" description="Impact N-terminal" evidence="2">
    <location>
        <begin position="214"/>
        <end position="297"/>
    </location>
</feature>
<dbReference type="PANTHER" id="PTHR16301">
    <property type="entry name" value="IMPACT-RELATED"/>
    <property type="match status" value="1"/>
</dbReference>
<protein>
    <recommendedName>
        <fullName evidence="2">Impact N-terminal domain-containing protein</fullName>
    </recommendedName>
</protein>
<gene>
    <name evidence="3" type="ORF">LSH36_1365g00010</name>
</gene>
<accession>A0AAD9IT66</accession>
<comment type="similarity">
    <text evidence="1">Belongs to the IMPACT family.</text>
</comment>
<evidence type="ECO:0000313" key="3">
    <source>
        <dbReference type="EMBL" id="KAK2140414.1"/>
    </source>
</evidence>
<proteinExistence type="inferred from homology"/>
<evidence type="ECO:0000256" key="1">
    <source>
        <dbReference type="ARBA" id="ARBA00007665"/>
    </source>
</evidence>
<dbReference type="GO" id="GO:0140469">
    <property type="term" value="P:GCN2-mediated signaling"/>
    <property type="evidence" value="ECO:0007669"/>
    <property type="project" value="TreeGrafter"/>
</dbReference>
<dbReference type="InterPro" id="IPR020568">
    <property type="entry name" value="Ribosomal_Su5_D2-typ_SF"/>
</dbReference>
<name>A0AAD9IT66_9ANNE</name>
<dbReference type="AlphaFoldDB" id="A0AAD9IT66"/>
<dbReference type="SUPFAM" id="SSF54211">
    <property type="entry name" value="Ribosomal protein S5 domain 2-like"/>
    <property type="match status" value="1"/>
</dbReference>
<dbReference type="GO" id="GO:0005737">
    <property type="term" value="C:cytoplasm"/>
    <property type="evidence" value="ECO:0007669"/>
    <property type="project" value="TreeGrafter"/>
</dbReference>
<keyword evidence="4" id="KW-1185">Reference proteome</keyword>